<dbReference type="InterPro" id="IPR001045">
    <property type="entry name" value="Spermi_synthase"/>
</dbReference>
<gene>
    <name evidence="9" type="ORF">THAOC_33495</name>
</gene>
<dbReference type="InterPro" id="IPR030374">
    <property type="entry name" value="PABS"/>
</dbReference>
<organism evidence="9 10">
    <name type="scientific">Thalassiosira oceanica</name>
    <name type="common">Marine diatom</name>
    <dbReference type="NCBI Taxonomy" id="159749"/>
    <lineage>
        <taxon>Eukaryota</taxon>
        <taxon>Sar</taxon>
        <taxon>Stramenopiles</taxon>
        <taxon>Ochrophyta</taxon>
        <taxon>Bacillariophyta</taxon>
        <taxon>Coscinodiscophyceae</taxon>
        <taxon>Thalassiosirophycidae</taxon>
        <taxon>Thalassiosirales</taxon>
        <taxon>Thalassiosiraceae</taxon>
        <taxon>Thalassiosira</taxon>
    </lineage>
</organism>
<evidence type="ECO:0000313" key="10">
    <source>
        <dbReference type="Proteomes" id="UP000266841"/>
    </source>
</evidence>
<sequence>MAKARAIALIALSVGPGALRFQCFVDGAGGSSPPFETLAGRDGSADAPGYEAIKDYQRAKAGMRYVEAVADGLNLEMDIYDILHSSTSDVQSIQVVDTFFGRTLVTDGKTQSSGHDEFVYHESLVHPAMFWSAQLAQLASAGEGAAAPRTVFIGGGGELATAREVLKHRTVERVVMVDLDDEVIEVSRKHLPEWGGDAVLNHPKVEYVVGDVRKYLADTREKFDVIIIDVSDPIEAGPAVALYTKEFYETASRRLTQNGVLVTQSGSASFVPFPQVDEESSCFAPIRNTLATVFDHAVPFSCPVASFGEDWGFVMAFNGDEADARSLRLVDETIDVMIEDRIAAVPKVPDHAYRSIGVKRILTGYERGANALKHYDGESHRGLFILSKPLRNVMKDDSRIMTDDSPLFMF</sequence>
<dbReference type="OrthoDB" id="36727at2759"/>
<dbReference type="AlphaFoldDB" id="K0RFQ7"/>
<dbReference type="SUPFAM" id="SSF53335">
    <property type="entry name" value="S-adenosyl-L-methionine-dependent methyltransferases"/>
    <property type="match status" value="1"/>
</dbReference>
<dbReference type="Pfam" id="PF17284">
    <property type="entry name" value="Spermine_synt_N"/>
    <property type="match status" value="1"/>
</dbReference>
<dbReference type="PROSITE" id="PS51006">
    <property type="entry name" value="PABS_2"/>
    <property type="match status" value="1"/>
</dbReference>
<dbReference type="PANTHER" id="PTHR43317:SF1">
    <property type="entry name" value="THERMOSPERMINE SYNTHASE ACAULIS5"/>
    <property type="match status" value="1"/>
</dbReference>
<evidence type="ECO:0000259" key="8">
    <source>
        <dbReference type="PROSITE" id="PS51006"/>
    </source>
</evidence>
<evidence type="ECO:0000256" key="3">
    <source>
        <dbReference type="ARBA" id="ARBA00023115"/>
    </source>
</evidence>
<evidence type="ECO:0000313" key="9">
    <source>
        <dbReference type="EMBL" id="EJK47766.1"/>
    </source>
</evidence>
<evidence type="ECO:0000256" key="5">
    <source>
        <dbReference type="ARBA" id="ARBA00049721"/>
    </source>
</evidence>
<keyword evidence="2 6" id="KW-0808">Transferase</keyword>
<proteinExistence type="inferred from homology"/>
<evidence type="ECO:0000256" key="4">
    <source>
        <dbReference type="ARBA" id="ARBA00048874"/>
    </source>
</evidence>
<comment type="caution">
    <text evidence="9">The sequence shown here is derived from an EMBL/GenBank/DDBJ whole genome shotgun (WGS) entry which is preliminary data.</text>
</comment>
<evidence type="ECO:0000256" key="6">
    <source>
        <dbReference type="PROSITE-ProRule" id="PRU00354"/>
    </source>
</evidence>
<dbReference type="InterPro" id="IPR029063">
    <property type="entry name" value="SAM-dependent_MTases_sf"/>
</dbReference>
<dbReference type="Proteomes" id="UP000266841">
    <property type="component" value="Unassembled WGS sequence"/>
</dbReference>
<dbReference type="PANTHER" id="PTHR43317">
    <property type="entry name" value="THERMOSPERMINE SYNTHASE ACAULIS5"/>
    <property type="match status" value="1"/>
</dbReference>
<evidence type="ECO:0000256" key="2">
    <source>
        <dbReference type="ARBA" id="ARBA00022679"/>
    </source>
</evidence>
<dbReference type="EMBL" id="AGNL01046647">
    <property type="protein sequence ID" value="EJK47766.1"/>
    <property type="molecule type" value="Genomic_DNA"/>
</dbReference>
<dbReference type="Gene3D" id="2.30.140.10">
    <property type="entry name" value="Spermidine synthase, tetramerisation domain"/>
    <property type="match status" value="1"/>
</dbReference>
<feature type="active site" description="Proton acceptor" evidence="6">
    <location>
        <position position="229"/>
    </location>
</feature>
<dbReference type="EC" id="2.5.1.79" evidence="5"/>
<name>K0RFQ7_THAOC</name>
<keyword evidence="10" id="KW-1185">Reference proteome</keyword>
<dbReference type="InterPro" id="IPR037163">
    <property type="entry name" value="Spermidine_synt_N_sf"/>
</dbReference>
<dbReference type="OMA" id="DNDLRWC"/>
<dbReference type="Pfam" id="PF01564">
    <property type="entry name" value="Spermine_synth"/>
    <property type="match status" value="1"/>
</dbReference>
<dbReference type="GO" id="GO:0010487">
    <property type="term" value="F:thermospermine synthase activity"/>
    <property type="evidence" value="ECO:0007669"/>
    <property type="project" value="UniProtKB-EC"/>
</dbReference>
<evidence type="ECO:0000256" key="7">
    <source>
        <dbReference type="SAM" id="SignalP"/>
    </source>
</evidence>
<reference evidence="9 10" key="1">
    <citation type="journal article" date="2012" name="Genome Biol.">
        <title>Genome and low-iron response of an oceanic diatom adapted to chronic iron limitation.</title>
        <authorList>
            <person name="Lommer M."/>
            <person name="Specht M."/>
            <person name="Roy A.S."/>
            <person name="Kraemer L."/>
            <person name="Andreson R."/>
            <person name="Gutowska M.A."/>
            <person name="Wolf J."/>
            <person name="Bergner S.V."/>
            <person name="Schilhabel M.B."/>
            <person name="Klostermeier U.C."/>
            <person name="Beiko R.G."/>
            <person name="Rosenstiel P."/>
            <person name="Hippler M."/>
            <person name="Laroche J."/>
        </authorList>
    </citation>
    <scope>NUCLEOTIDE SEQUENCE [LARGE SCALE GENOMIC DNA]</scope>
    <source>
        <strain evidence="9 10">CCMP1005</strain>
    </source>
</reference>
<comment type="catalytic activity">
    <reaction evidence="4">
        <text>S-adenosyl 3-(methylsulfanyl)propylamine + spermidine = thermospermine + S-methyl-5'-thioadenosine + H(+)</text>
        <dbReference type="Rhea" id="RHEA:30515"/>
        <dbReference type="ChEBI" id="CHEBI:15378"/>
        <dbReference type="ChEBI" id="CHEBI:17509"/>
        <dbReference type="ChEBI" id="CHEBI:57443"/>
        <dbReference type="ChEBI" id="CHEBI:57834"/>
        <dbReference type="ChEBI" id="CHEBI:59903"/>
        <dbReference type="EC" id="2.5.1.79"/>
    </reaction>
</comment>
<dbReference type="eggNOG" id="KOG1562">
    <property type="taxonomic scope" value="Eukaryota"/>
</dbReference>
<dbReference type="GO" id="GO:0006596">
    <property type="term" value="P:polyamine biosynthetic process"/>
    <property type="evidence" value="ECO:0007669"/>
    <property type="project" value="UniProtKB-UniRule"/>
</dbReference>
<feature type="chain" id="PRO_5003840242" description="thermospermine synthase" evidence="7">
    <location>
        <begin position="21"/>
        <end position="410"/>
    </location>
</feature>
<dbReference type="CDD" id="cd02440">
    <property type="entry name" value="AdoMet_MTases"/>
    <property type="match status" value="1"/>
</dbReference>
<dbReference type="HAMAP" id="MF_00198">
    <property type="entry name" value="Spermidine_synth"/>
    <property type="match status" value="1"/>
</dbReference>
<feature type="signal peptide" evidence="7">
    <location>
        <begin position="1"/>
        <end position="20"/>
    </location>
</feature>
<keyword evidence="7" id="KW-0732">Signal</keyword>
<dbReference type="InterPro" id="IPR035246">
    <property type="entry name" value="Spermidine_synt_N"/>
</dbReference>
<feature type="domain" description="PABS" evidence="8">
    <location>
        <begin position="63"/>
        <end position="318"/>
    </location>
</feature>
<protein>
    <recommendedName>
        <fullName evidence="5">thermospermine synthase</fullName>
        <ecNumber evidence="5">2.5.1.79</ecNumber>
    </recommendedName>
</protein>
<evidence type="ECO:0000256" key="1">
    <source>
        <dbReference type="ARBA" id="ARBA00007867"/>
    </source>
</evidence>
<keyword evidence="3 6" id="KW-0620">Polyamine biosynthesis</keyword>
<dbReference type="Gene3D" id="3.40.50.150">
    <property type="entry name" value="Vaccinia Virus protein VP39"/>
    <property type="match status" value="1"/>
</dbReference>
<comment type="similarity">
    <text evidence="1">Belongs to the spermidine/spermine synthase family.</text>
</comment>
<accession>K0RFQ7</accession>